<dbReference type="InterPro" id="IPR016445">
    <property type="entry name" value="Rog1_fam"/>
</dbReference>
<keyword evidence="5" id="KW-1185">Reference proteome</keyword>
<evidence type="ECO:0000256" key="1">
    <source>
        <dbReference type="ARBA" id="ARBA00007920"/>
    </source>
</evidence>
<proteinExistence type="inferred from homology"/>
<name>G0W6F5_NAUDC</name>
<dbReference type="PANTHER" id="PTHR12482:SF62">
    <property type="entry name" value="LIPASE ROG1-RELATED"/>
    <property type="match status" value="1"/>
</dbReference>
<keyword evidence="2" id="KW-0442">Lipid degradation</keyword>
<evidence type="ECO:0000259" key="3">
    <source>
        <dbReference type="Pfam" id="PF05057"/>
    </source>
</evidence>
<sequence length="649" mass="74256">MGIRPEPLYQDESQLKIGEIERYIITYDLYQGDDLPPALNLNPLQLTLKNLSISSSRATYLMGPFTLYCHLITDSYNHKKRIISSLDKPQYVSNLQPQCKFESTLSLNQIKRQYVWILDVVSQLIFTTTLCVPFILTINYSGSFQSSCSLNGKNVGPSSLHVRKLDVHDLWDPYVQMPLVSREQQGEAKREEYIHLVILTHGMHSNNTADMFYMMEQLRGINDRSPEDNHEKIVIDGFNGNVCETELGIKYLGEKLAKHIVNDLYNDRIVKISFIGHSLGGLIQSFAIAYITIVYPWFFKSVVPINFIALATPFLGVVTDNPKYVKVILSSGAVGKTGHELALLKDSQNENILHLLSGEPLITILSKFKNRTIYANYMNDGIVPLHTSSLLFLDYNEIMQELRKRGVQSKRLSSVSSRWRLRKSKKEEYTLPKASVLQSMKTILVPPDPDDEFVCNPDARETVIIHDKVYTNEDVERILLDYEKLQSSSPNTEGEQEDRDPRGKDIRVLEKFIQKGLNGKSKHAALVIDIARRWHFPELPWRKVIVNIKPEAHNSIIVRRRFSNAYGWEVIDHLIEAHFPEDTKEIGDTSETINALQAVTSTDHNGKQELEPNKLFSWLTKVETTRTHHGGLLSRSTKFFDSRNKDRIA</sequence>
<dbReference type="InterPro" id="IPR044294">
    <property type="entry name" value="Lipase-like"/>
</dbReference>
<dbReference type="PIRSF" id="PIRSF005412">
    <property type="entry name" value="UCP005412_abhydr"/>
    <property type="match status" value="1"/>
</dbReference>
<dbReference type="eggNOG" id="KOG4372">
    <property type="taxonomic scope" value="Eukaryota"/>
</dbReference>
<dbReference type="SUPFAM" id="SSF53474">
    <property type="entry name" value="alpha/beta-Hydrolases"/>
    <property type="match status" value="1"/>
</dbReference>
<feature type="domain" description="DUF676" evidence="3">
    <location>
        <begin position="192"/>
        <end position="387"/>
    </location>
</feature>
<dbReference type="Gene3D" id="3.40.50.1820">
    <property type="entry name" value="alpha/beta hydrolase"/>
    <property type="match status" value="1"/>
</dbReference>
<organism evidence="4 5">
    <name type="scientific">Naumovozyma dairenensis (strain ATCC 10597 / BCRC 20456 / CBS 421 / NBRC 0211 / NRRL Y-12639)</name>
    <name type="common">Saccharomyces dairenensis</name>
    <dbReference type="NCBI Taxonomy" id="1071378"/>
    <lineage>
        <taxon>Eukaryota</taxon>
        <taxon>Fungi</taxon>
        <taxon>Dikarya</taxon>
        <taxon>Ascomycota</taxon>
        <taxon>Saccharomycotina</taxon>
        <taxon>Saccharomycetes</taxon>
        <taxon>Saccharomycetales</taxon>
        <taxon>Saccharomycetaceae</taxon>
        <taxon>Naumovozyma</taxon>
    </lineage>
</organism>
<dbReference type="OrthoDB" id="5368485at2759"/>
<protein>
    <recommendedName>
        <fullName evidence="3">DUF676 domain-containing protein</fullName>
    </recommendedName>
</protein>
<dbReference type="AlphaFoldDB" id="G0W6F5"/>
<dbReference type="EMBL" id="HE580268">
    <property type="protein sequence ID" value="CCD23366.1"/>
    <property type="molecule type" value="Genomic_DNA"/>
</dbReference>
<dbReference type="InterPro" id="IPR029058">
    <property type="entry name" value="AB_hydrolase_fold"/>
</dbReference>
<keyword evidence="2" id="KW-0443">Lipid metabolism</keyword>
<dbReference type="HOGENOM" id="CLU_007367_1_0_1"/>
<evidence type="ECO:0000256" key="2">
    <source>
        <dbReference type="ARBA" id="ARBA00022963"/>
    </source>
</evidence>
<dbReference type="PANTHER" id="PTHR12482">
    <property type="entry name" value="LIPASE ROG1-RELATED-RELATED"/>
    <property type="match status" value="1"/>
</dbReference>
<dbReference type="RefSeq" id="XP_003668609.1">
    <property type="nucleotide sequence ID" value="XM_003668561.1"/>
</dbReference>
<dbReference type="InterPro" id="IPR007751">
    <property type="entry name" value="DUF676_lipase-like"/>
</dbReference>
<dbReference type="Proteomes" id="UP000000689">
    <property type="component" value="Chromosome 2"/>
</dbReference>
<comment type="similarity">
    <text evidence="1">Belongs to the putative lipase ROG1 family.</text>
</comment>
<accession>G0W6F5</accession>
<dbReference type="GeneID" id="11497820"/>
<evidence type="ECO:0000313" key="4">
    <source>
        <dbReference type="EMBL" id="CCD23366.1"/>
    </source>
</evidence>
<dbReference type="KEGG" id="ndi:NDAI_0B03320"/>
<dbReference type="Pfam" id="PF05057">
    <property type="entry name" value="DUF676"/>
    <property type="match status" value="1"/>
</dbReference>
<dbReference type="GO" id="GO:0047372">
    <property type="term" value="F:monoacylglycerol lipase activity"/>
    <property type="evidence" value="ECO:0007669"/>
    <property type="project" value="TreeGrafter"/>
</dbReference>
<gene>
    <name evidence="4" type="primary">NDAI0B03320</name>
    <name evidence="4" type="ordered locus">NDAI_0B03320</name>
</gene>
<evidence type="ECO:0000313" key="5">
    <source>
        <dbReference type="Proteomes" id="UP000000689"/>
    </source>
</evidence>
<reference evidence="4 5" key="1">
    <citation type="journal article" date="2011" name="Proc. Natl. Acad. Sci. U.S.A.">
        <title>Evolutionary erosion of yeast sex chromosomes by mating-type switching accidents.</title>
        <authorList>
            <person name="Gordon J.L."/>
            <person name="Armisen D."/>
            <person name="Proux-Wera E."/>
            <person name="Oheigeartaigh S.S."/>
            <person name="Byrne K.P."/>
            <person name="Wolfe K.H."/>
        </authorList>
    </citation>
    <scope>NUCLEOTIDE SEQUENCE [LARGE SCALE GENOMIC DNA]</scope>
    <source>
        <strain evidence="5">ATCC 10597 / BCRC 20456 / CBS 421 / NBRC 0211 / NRRL Y-12639</strain>
    </source>
</reference>
<dbReference type="GO" id="GO:0016042">
    <property type="term" value="P:lipid catabolic process"/>
    <property type="evidence" value="ECO:0007669"/>
    <property type="project" value="UniProtKB-KW"/>
</dbReference>